<proteinExistence type="predicted"/>
<keyword evidence="4" id="KW-1185">Reference proteome</keyword>
<feature type="chain" id="PRO_5025657933" evidence="2">
    <location>
        <begin position="25"/>
        <end position="98"/>
    </location>
</feature>
<sequence>MACCCRWHCPLLTVLCSLTLTLLAADYHLALPDPGSIPASSGTGTVSAGRARQWPEVPSSSSCRLLRLMMPTVSRALHPKHRHPAAPPPHPLGCSRNG</sequence>
<dbReference type="AlphaFoldDB" id="A0A699ZUU8"/>
<name>A0A699ZUU8_HAELA</name>
<evidence type="ECO:0000256" key="2">
    <source>
        <dbReference type="SAM" id="SignalP"/>
    </source>
</evidence>
<evidence type="ECO:0000256" key="1">
    <source>
        <dbReference type="SAM" id="MobiDB-lite"/>
    </source>
</evidence>
<comment type="caution">
    <text evidence="3">The sequence shown here is derived from an EMBL/GenBank/DDBJ whole genome shotgun (WGS) entry which is preliminary data.</text>
</comment>
<reference evidence="3 4" key="1">
    <citation type="submission" date="2020-02" db="EMBL/GenBank/DDBJ databases">
        <title>Draft genome sequence of Haematococcus lacustris strain NIES-144.</title>
        <authorList>
            <person name="Morimoto D."/>
            <person name="Nakagawa S."/>
            <person name="Yoshida T."/>
            <person name="Sawayama S."/>
        </authorList>
    </citation>
    <scope>NUCLEOTIDE SEQUENCE [LARGE SCALE GENOMIC DNA]</scope>
    <source>
        <strain evidence="3 4">NIES-144</strain>
    </source>
</reference>
<keyword evidence="2" id="KW-0732">Signal</keyword>
<protein>
    <submittedName>
        <fullName evidence="3">Uncharacterized protein</fullName>
    </submittedName>
</protein>
<evidence type="ECO:0000313" key="4">
    <source>
        <dbReference type="Proteomes" id="UP000485058"/>
    </source>
</evidence>
<feature type="signal peptide" evidence="2">
    <location>
        <begin position="1"/>
        <end position="24"/>
    </location>
</feature>
<gene>
    <name evidence="3" type="ORF">HaLaN_20994</name>
</gene>
<accession>A0A699ZUU8</accession>
<feature type="region of interest" description="Disordered" evidence="1">
    <location>
        <begin position="77"/>
        <end position="98"/>
    </location>
</feature>
<organism evidence="3 4">
    <name type="scientific">Haematococcus lacustris</name>
    <name type="common">Green alga</name>
    <name type="synonym">Haematococcus pluvialis</name>
    <dbReference type="NCBI Taxonomy" id="44745"/>
    <lineage>
        <taxon>Eukaryota</taxon>
        <taxon>Viridiplantae</taxon>
        <taxon>Chlorophyta</taxon>
        <taxon>core chlorophytes</taxon>
        <taxon>Chlorophyceae</taxon>
        <taxon>CS clade</taxon>
        <taxon>Chlamydomonadales</taxon>
        <taxon>Haematococcaceae</taxon>
        <taxon>Haematococcus</taxon>
    </lineage>
</organism>
<dbReference type="EMBL" id="BLLF01002261">
    <property type="protein sequence ID" value="GFH23389.1"/>
    <property type="molecule type" value="Genomic_DNA"/>
</dbReference>
<evidence type="ECO:0000313" key="3">
    <source>
        <dbReference type="EMBL" id="GFH23389.1"/>
    </source>
</evidence>
<dbReference type="Proteomes" id="UP000485058">
    <property type="component" value="Unassembled WGS sequence"/>
</dbReference>